<evidence type="ECO:0000259" key="11">
    <source>
        <dbReference type="Pfam" id="PF07833"/>
    </source>
</evidence>
<evidence type="ECO:0000259" key="9">
    <source>
        <dbReference type="Pfam" id="PF01431"/>
    </source>
</evidence>
<dbReference type="InterPro" id="IPR042089">
    <property type="entry name" value="Peptidase_M13_dom_2"/>
</dbReference>
<evidence type="ECO:0000313" key="13">
    <source>
        <dbReference type="Proteomes" id="UP001589619"/>
    </source>
</evidence>
<evidence type="ECO:0000256" key="5">
    <source>
        <dbReference type="ARBA" id="ARBA00022801"/>
    </source>
</evidence>
<evidence type="ECO:0000259" key="10">
    <source>
        <dbReference type="Pfam" id="PF05649"/>
    </source>
</evidence>
<organism evidence="12 13">
    <name type="scientific">Paenibacillus hodogayensis</name>
    <dbReference type="NCBI Taxonomy" id="279208"/>
    <lineage>
        <taxon>Bacteria</taxon>
        <taxon>Bacillati</taxon>
        <taxon>Bacillota</taxon>
        <taxon>Bacilli</taxon>
        <taxon>Bacillales</taxon>
        <taxon>Paenibacillaceae</taxon>
        <taxon>Paenibacillus</taxon>
    </lineage>
</organism>
<evidence type="ECO:0000256" key="4">
    <source>
        <dbReference type="ARBA" id="ARBA00022723"/>
    </source>
</evidence>
<dbReference type="SUPFAM" id="SSF55383">
    <property type="entry name" value="Copper amine oxidase, domain N"/>
    <property type="match status" value="1"/>
</dbReference>
<dbReference type="InterPro" id="IPR018497">
    <property type="entry name" value="Peptidase_M13_C"/>
</dbReference>
<sequence length="773" mass="87125">MKKMSAFVLSAFLLTSIFSSSVHAAEHALSIWLNGKKIQFSESEPILENGVTLVPMRQVLEKLDVQLNWDGATQTVSGAKEGFSLSLQVGSTNATANGKAVTLEVAPKLIRNVTYVPLRFVAETVGYQVGWNQSLRQVTLAPRQARLQDDFYEAVNAKWFESTELPEDKLIVGGLMDNDAEVRKLLSKDFAAMASEGRGKIDDEIGNMVTFYKLAADREKLGKDGAEAIRSDVEKLKSINSLAEFAKNQKDLYYRGFALPVSFDFLSDMKDATKNALYLSSPAPALPDVSYYSPENPQSQTVLDMHKNVIADLLAMAGETKDEANRIASEALEFEKELAKYYPSSAETSDIAILFNPRTIAELKAYSKNMDLEKLIVDVAGKTPQSMSVITVKYFENFDKIVNEENWGIIKSWTYANFVLKSASMLSDEFVDKSTQLKRAMYGQEKTIPTEDTVYNIVNNAFGHVAGNYYAEKYFGTEARKDVTDMVYNMIDIYKAKLRNNDWMSETTKKEAIKKLDAMKVHVGYPDKLDTIYSKLKVDENKSLYENNKRLQEILTKNKFAQVDMKVDRDEWRMTANTANMTYQPLNNTITFPAASLQAPFYDKNQSASQNYGGIGAIIAHEISHAFDPNGAKYDEVGNMVNWWTEADFKKYEEKAQAFIAHYNKVEYLGQKLNGQMTVTENIADIGGLTVALEATKQLPDTNLEEFYKSWAMIWRQKTRPEMEQLLLLIDHHAPNKIRVNAGIANTDEFYSTFGVKEGDAMYIAPEDRVSLW</sequence>
<keyword evidence="3" id="KW-0645">Protease</keyword>
<feature type="domain" description="Peptidase M13 N-terminal" evidence="10">
    <location>
        <begin position="148"/>
        <end position="526"/>
    </location>
</feature>
<keyword evidence="7" id="KW-0482">Metalloprotease</keyword>
<dbReference type="CDD" id="cd08662">
    <property type="entry name" value="M13"/>
    <property type="match status" value="1"/>
</dbReference>
<dbReference type="SUPFAM" id="SSF55486">
    <property type="entry name" value="Metalloproteases ('zincins'), catalytic domain"/>
    <property type="match status" value="1"/>
</dbReference>
<dbReference type="Pfam" id="PF05649">
    <property type="entry name" value="Peptidase_M13_N"/>
    <property type="match status" value="1"/>
</dbReference>
<dbReference type="Pfam" id="PF01431">
    <property type="entry name" value="Peptidase_M13"/>
    <property type="match status" value="1"/>
</dbReference>
<evidence type="ECO:0000256" key="6">
    <source>
        <dbReference type="ARBA" id="ARBA00022833"/>
    </source>
</evidence>
<gene>
    <name evidence="12" type="ORF">ACFFNY_30680</name>
</gene>
<proteinExistence type="inferred from homology"/>
<keyword evidence="13" id="KW-1185">Reference proteome</keyword>
<protein>
    <submittedName>
        <fullName evidence="12">M13-type metalloendopeptidase</fullName>
        <ecNumber evidence="12">3.4.24.-</ecNumber>
    </submittedName>
</protein>
<dbReference type="RefSeq" id="WP_344913598.1">
    <property type="nucleotide sequence ID" value="NZ_BAAAYO010000012.1"/>
</dbReference>
<dbReference type="EMBL" id="JBHMAG010000020">
    <property type="protein sequence ID" value="MFB9755964.1"/>
    <property type="molecule type" value="Genomic_DNA"/>
</dbReference>
<name>A0ABV5W5V5_9BACL</name>
<keyword evidence="5 12" id="KW-0378">Hydrolase</keyword>
<accession>A0ABV5W5V5</accession>
<evidence type="ECO:0000256" key="7">
    <source>
        <dbReference type="ARBA" id="ARBA00023049"/>
    </source>
</evidence>
<dbReference type="Gene3D" id="3.30.457.10">
    <property type="entry name" value="Copper amine oxidase-like, N-terminal domain"/>
    <property type="match status" value="1"/>
</dbReference>
<dbReference type="Proteomes" id="UP001589619">
    <property type="component" value="Unassembled WGS sequence"/>
</dbReference>
<dbReference type="InterPro" id="IPR012854">
    <property type="entry name" value="Cu_amine_oxidase-like_N"/>
</dbReference>
<feature type="chain" id="PRO_5047223689" evidence="8">
    <location>
        <begin position="25"/>
        <end position="773"/>
    </location>
</feature>
<dbReference type="Pfam" id="PF07833">
    <property type="entry name" value="Cu_amine_oxidN1"/>
    <property type="match status" value="1"/>
</dbReference>
<evidence type="ECO:0000313" key="12">
    <source>
        <dbReference type="EMBL" id="MFB9755964.1"/>
    </source>
</evidence>
<dbReference type="GO" id="GO:0016787">
    <property type="term" value="F:hydrolase activity"/>
    <property type="evidence" value="ECO:0007669"/>
    <property type="project" value="UniProtKB-KW"/>
</dbReference>
<dbReference type="EC" id="3.4.24.-" evidence="12"/>
<feature type="signal peptide" evidence="8">
    <location>
        <begin position="1"/>
        <end position="24"/>
    </location>
</feature>
<keyword evidence="4" id="KW-0479">Metal-binding</keyword>
<feature type="domain" description="Peptidase M13 C-terminal" evidence="9">
    <location>
        <begin position="580"/>
        <end position="770"/>
    </location>
</feature>
<dbReference type="PROSITE" id="PS51885">
    <property type="entry name" value="NEPRILYSIN"/>
    <property type="match status" value="1"/>
</dbReference>
<keyword evidence="8" id="KW-0732">Signal</keyword>
<evidence type="ECO:0000256" key="2">
    <source>
        <dbReference type="ARBA" id="ARBA00007357"/>
    </source>
</evidence>
<dbReference type="PRINTS" id="PR00786">
    <property type="entry name" value="NEPRILYSIN"/>
</dbReference>
<dbReference type="InterPro" id="IPR036582">
    <property type="entry name" value="Mao_N_sf"/>
</dbReference>
<evidence type="ECO:0000256" key="3">
    <source>
        <dbReference type="ARBA" id="ARBA00022670"/>
    </source>
</evidence>
<dbReference type="PANTHER" id="PTHR11733:SF167">
    <property type="entry name" value="FI17812P1-RELATED"/>
    <property type="match status" value="1"/>
</dbReference>
<comment type="similarity">
    <text evidence="2">Belongs to the peptidase M13 family.</text>
</comment>
<dbReference type="PANTHER" id="PTHR11733">
    <property type="entry name" value="ZINC METALLOPROTEASE FAMILY M13 NEPRILYSIN-RELATED"/>
    <property type="match status" value="1"/>
</dbReference>
<keyword evidence="6" id="KW-0862">Zinc</keyword>
<dbReference type="InterPro" id="IPR000718">
    <property type="entry name" value="Peptidase_M13"/>
</dbReference>
<dbReference type="InterPro" id="IPR024079">
    <property type="entry name" value="MetalloPept_cat_dom_sf"/>
</dbReference>
<dbReference type="InterPro" id="IPR008753">
    <property type="entry name" value="Peptidase_M13_N"/>
</dbReference>
<evidence type="ECO:0000256" key="1">
    <source>
        <dbReference type="ARBA" id="ARBA00001947"/>
    </source>
</evidence>
<comment type="cofactor">
    <cofactor evidence="1">
        <name>Zn(2+)</name>
        <dbReference type="ChEBI" id="CHEBI:29105"/>
    </cofactor>
</comment>
<dbReference type="Gene3D" id="3.40.390.10">
    <property type="entry name" value="Collagenase (Catalytic Domain)"/>
    <property type="match status" value="1"/>
</dbReference>
<evidence type="ECO:0000256" key="8">
    <source>
        <dbReference type="SAM" id="SignalP"/>
    </source>
</evidence>
<reference evidence="12 13" key="1">
    <citation type="submission" date="2024-09" db="EMBL/GenBank/DDBJ databases">
        <authorList>
            <person name="Sun Q."/>
            <person name="Mori K."/>
        </authorList>
    </citation>
    <scope>NUCLEOTIDE SEQUENCE [LARGE SCALE GENOMIC DNA]</scope>
    <source>
        <strain evidence="12 13">JCM 12520</strain>
    </source>
</reference>
<dbReference type="Gene3D" id="1.10.1380.10">
    <property type="entry name" value="Neutral endopeptidase , domain2"/>
    <property type="match status" value="1"/>
</dbReference>
<comment type="caution">
    <text evidence="12">The sequence shown here is derived from an EMBL/GenBank/DDBJ whole genome shotgun (WGS) entry which is preliminary data.</text>
</comment>
<feature type="domain" description="Copper amine oxidase-like N-terminal" evidence="11">
    <location>
        <begin position="33"/>
        <end position="139"/>
    </location>
</feature>